<evidence type="ECO:0000256" key="1">
    <source>
        <dbReference type="SAM" id="MobiDB-lite"/>
    </source>
</evidence>
<feature type="region of interest" description="Disordered" evidence="1">
    <location>
        <begin position="126"/>
        <end position="147"/>
    </location>
</feature>
<evidence type="ECO:0000313" key="3">
    <source>
        <dbReference type="EMBL" id="KAK6538089.1"/>
    </source>
</evidence>
<feature type="chain" id="PRO_5043362204" description="Extracellular membrane protein CFEM domain-containing protein" evidence="2">
    <location>
        <begin position="21"/>
        <end position="260"/>
    </location>
</feature>
<sequence>MRLCKLALLGLSTLASPSFTQEPIDTPAPDPHMEREKCGEDDHCATTGWTETVTSSDNVVVLFHPHADTRNPTSVRAITSENSRSGTESLVYSGSTITGLELSDISSILSKASLISFSMLAGTPVSISSSTTSTSHPPHPTNASHPLDSSEIKICTGGSFKNCIAAYPCNNEPTEPMNCFCRNNVAQGCNDACGGIYKVEPEECHMMPVGDKPSGLPPAGDVPRIRVRNIDDRLEGTAAHIRFVDRARALLGVWPVGAEV</sequence>
<protein>
    <recommendedName>
        <fullName evidence="5">Extracellular membrane protein CFEM domain-containing protein</fullName>
    </recommendedName>
</protein>
<reference evidence="3 4" key="1">
    <citation type="submission" date="2019-10" db="EMBL/GenBank/DDBJ databases">
        <authorList>
            <person name="Palmer J.M."/>
        </authorList>
    </citation>
    <scope>NUCLEOTIDE SEQUENCE [LARGE SCALE GENOMIC DNA]</scope>
    <source>
        <strain evidence="3 4">TWF694</strain>
    </source>
</reference>
<evidence type="ECO:0000313" key="4">
    <source>
        <dbReference type="Proteomes" id="UP001365542"/>
    </source>
</evidence>
<gene>
    <name evidence="3" type="ORF">TWF694_010974</name>
</gene>
<dbReference type="EMBL" id="JAVHJO010000008">
    <property type="protein sequence ID" value="KAK6538089.1"/>
    <property type="molecule type" value="Genomic_DNA"/>
</dbReference>
<evidence type="ECO:0008006" key="5">
    <source>
        <dbReference type="Google" id="ProtNLM"/>
    </source>
</evidence>
<accession>A0AAV9X7M8</accession>
<keyword evidence="2" id="KW-0732">Signal</keyword>
<dbReference type="Proteomes" id="UP001365542">
    <property type="component" value="Unassembled WGS sequence"/>
</dbReference>
<name>A0AAV9X7M8_9PEZI</name>
<keyword evidence="4" id="KW-1185">Reference proteome</keyword>
<organism evidence="3 4">
    <name type="scientific">Orbilia ellipsospora</name>
    <dbReference type="NCBI Taxonomy" id="2528407"/>
    <lineage>
        <taxon>Eukaryota</taxon>
        <taxon>Fungi</taxon>
        <taxon>Dikarya</taxon>
        <taxon>Ascomycota</taxon>
        <taxon>Pezizomycotina</taxon>
        <taxon>Orbiliomycetes</taxon>
        <taxon>Orbiliales</taxon>
        <taxon>Orbiliaceae</taxon>
        <taxon>Orbilia</taxon>
    </lineage>
</organism>
<dbReference type="AlphaFoldDB" id="A0AAV9X7M8"/>
<proteinExistence type="predicted"/>
<feature type="signal peptide" evidence="2">
    <location>
        <begin position="1"/>
        <end position="20"/>
    </location>
</feature>
<feature type="compositionally biased region" description="Low complexity" evidence="1">
    <location>
        <begin position="126"/>
        <end position="146"/>
    </location>
</feature>
<evidence type="ECO:0000256" key="2">
    <source>
        <dbReference type="SAM" id="SignalP"/>
    </source>
</evidence>
<comment type="caution">
    <text evidence="3">The sequence shown here is derived from an EMBL/GenBank/DDBJ whole genome shotgun (WGS) entry which is preliminary data.</text>
</comment>